<protein>
    <submittedName>
        <fullName evidence="1">Uncharacterized protein</fullName>
    </submittedName>
</protein>
<sequence length="201" mass="21459">MDVQQMDVDDISPLANRGSRHQQPPTRIPQSRMVQPSASYTERFQPLGVADGEDDPFGPSPERSSGLPAPRCPQPVRSVPRQPDRPGSAQSEGAAGLQTERRRPQSATTASASFTSRSDTLMGSDNTVTIHSPGLDMGNAGHRGLQANTTDSQLDESSISLENQDFTGNGLGNMDGTTTILPTREMLQQAARQAENSSDTA</sequence>
<comment type="caution">
    <text evidence="1">The sequence shown here is derived from an EMBL/GenBank/DDBJ whole genome shotgun (WGS) entry which is preliminary data.</text>
</comment>
<dbReference type="EMBL" id="JANBPW010002254">
    <property type="protein sequence ID" value="KAJ1941466.1"/>
    <property type="molecule type" value="Genomic_DNA"/>
</dbReference>
<reference evidence="1" key="1">
    <citation type="submission" date="2022-07" db="EMBL/GenBank/DDBJ databases">
        <title>Phylogenomic reconstructions and comparative analyses of Kickxellomycotina fungi.</title>
        <authorList>
            <person name="Reynolds N.K."/>
            <person name="Stajich J.E."/>
            <person name="Barry K."/>
            <person name="Grigoriev I.V."/>
            <person name="Crous P."/>
            <person name="Smith M.E."/>
        </authorList>
    </citation>
    <scope>NUCLEOTIDE SEQUENCE</scope>
    <source>
        <strain evidence="1">NRRL 5244</strain>
    </source>
</reference>
<accession>A0ACC1J8A8</accession>
<dbReference type="Proteomes" id="UP001150603">
    <property type="component" value="Unassembled WGS sequence"/>
</dbReference>
<proteinExistence type="predicted"/>
<evidence type="ECO:0000313" key="2">
    <source>
        <dbReference type="Proteomes" id="UP001150603"/>
    </source>
</evidence>
<evidence type="ECO:0000313" key="1">
    <source>
        <dbReference type="EMBL" id="KAJ1941466.1"/>
    </source>
</evidence>
<keyword evidence="2" id="KW-1185">Reference proteome</keyword>
<gene>
    <name evidence="1" type="ORF">FBU59_003491</name>
</gene>
<organism evidence="1 2">
    <name type="scientific">Linderina macrospora</name>
    <dbReference type="NCBI Taxonomy" id="4868"/>
    <lineage>
        <taxon>Eukaryota</taxon>
        <taxon>Fungi</taxon>
        <taxon>Fungi incertae sedis</taxon>
        <taxon>Zoopagomycota</taxon>
        <taxon>Kickxellomycotina</taxon>
        <taxon>Kickxellomycetes</taxon>
        <taxon>Kickxellales</taxon>
        <taxon>Kickxellaceae</taxon>
        <taxon>Linderina</taxon>
    </lineage>
</organism>
<name>A0ACC1J8A8_9FUNG</name>